<protein>
    <submittedName>
        <fullName evidence="1">Uncharacterized protein</fullName>
    </submittedName>
</protein>
<gene>
    <name evidence="1" type="primary">ORF77198</name>
</gene>
<dbReference type="EMBL" id="HACG01024299">
    <property type="protein sequence ID" value="CEK71164.1"/>
    <property type="molecule type" value="Transcribed_RNA"/>
</dbReference>
<proteinExistence type="predicted"/>
<sequence>MTIQALGGRNSRDHEHRRLYEEGHLLNSILHFDTARVQEEQDEIMGLEEEHVKEKHCSLKKYKINNNTQQCF</sequence>
<dbReference type="AlphaFoldDB" id="A0A0B6ZR89"/>
<accession>A0A0B6ZR89</accession>
<reference evidence="1" key="1">
    <citation type="submission" date="2014-12" db="EMBL/GenBank/DDBJ databases">
        <title>Insight into the proteome of Arion vulgaris.</title>
        <authorList>
            <person name="Aradska J."/>
            <person name="Bulat T."/>
            <person name="Smidak R."/>
            <person name="Sarate P."/>
            <person name="Gangsoo J."/>
            <person name="Sialana F."/>
            <person name="Bilban M."/>
            <person name="Lubec G."/>
        </authorList>
    </citation>
    <scope>NUCLEOTIDE SEQUENCE</scope>
    <source>
        <tissue evidence="1">Skin</tissue>
    </source>
</reference>
<organism evidence="1">
    <name type="scientific">Arion vulgaris</name>
    <dbReference type="NCBI Taxonomy" id="1028688"/>
    <lineage>
        <taxon>Eukaryota</taxon>
        <taxon>Metazoa</taxon>
        <taxon>Spiralia</taxon>
        <taxon>Lophotrochozoa</taxon>
        <taxon>Mollusca</taxon>
        <taxon>Gastropoda</taxon>
        <taxon>Heterobranchia</taxon>
        <taxon>Euthyneura</taxon>
        <taxon>Panpulmonata</taxon>
        <taxon>Eupulmonata</taxon>
        <taxon>Stylommatophora</taxon>
        <taxon>Helicina</taxon>
        <taxon>Arionoidea</taxon>
        <taxon>Arionidae</taxon>
        <taxon>Arion</taxon>
    </lineage>
</organism>
<name>A0A0B6ZR89_9EUPU</name>
<evidence type="ECO:0000313" key="1">
    <source>
        <dbReference type="EMBL" id="CEK71164.1"/>
    </source>
</evidence>